<organism evidence="1 2">
    <name type="scientific">Schistosoma mattheei</name>
    <dbReference type="NCBI Taxonomy" id="31246"/>
    <lineage>
        <taxon>Eukaryota</taxon>
        <taxon>Metazoa</taxon>
        <taxon>Spiralia</taxon>
        <taxon>Lophotrochozoa</taxon>
        <taxon>Platyhelminthes</taxon>
        <taxon>Trematoda</taxon>
        <taxon>Digenea</taxon>
        <taxon>Strigeidida</taxon>
        <taxon>Schistosomatoidea</taxon>
        <taxon>Schistosomatidae</taxon>
        <taxon>Schistosoma</taxon>
    </lineage>
</organism>
<gene>
    <name evidence="1" type="ORF">SMTD_LOCUS18668</name>
</gene>
<accession>A0A3P8KFV2</accession>
<keyword evidence="2" id="KW-1185">Reference proteome</keyword>
<proteinExistence type="predicted"/>
<name>A0A3P8KFV2_9TREM</name>
<evidence type="ECO:0000313" key="2">
    <source>
        <dbReference type="Proteomes" id="UP000269396"/>
    </source>
</evidence>
<protein>
    <submittedName>
        <fullName evidence="1">Uncharacterized protein</fullName>
    </submittedName>
</protein>
<dbReference type="EMBL" id="UZAL01040894">
    <property type="protein sequence ID" value="VDP77726.1"/>
    <property type="molecule type" value="Genomic_DNA"/>
</dbReference>
<evidence type="ECO:0000313" key="1">
    <source>
        <dbReference type="EMBL" id="VDP77726.1"/>
    </source>
</evidence>
<dbReference type="AlphaFoldDB" id="A0A3P8KFV2"/>
<reference evidence="1 2" key="1">
    <citation type="submission" date="2018-11" db="EMBL/GenBank/DDBJ databases">
        <authorList>
            <consortium name="Pathogen Informatics"/>
        </authorList>
    </citation>
    <scope>NUCLEOTIDE SEQUENCE [LARGE SCALE GENOMIC DNA]</scope>
    <source>
        <strain>Denwood</strain>
        <strain evidence="2">Zambia</strain>
    </source>
</reference>
<dbReference type="Proteomes" id="UP000269396">
    <property type="component" value="Unassembled WGS sequence"/>
</dbReference>
<sequence length="75" mass="8312">MTSAIFFAMKWAYNSVCVIKKFSFRCCLLASKSSKSALRCSAAAFSARRRIAVHDSITEVEMFNSKPPLSGRAEV</sequence>